<reference evidence="1 2" key="1">
    <citation type="submission" date="2024-03" db="EMBL/GenBank/DDBJ databases">
        <authorList>
            <person name="Martinez-Hernandez J."/>
        </authorList>
    </citation>
    <scope>NUCLEOTIDE SEQUENCE [LARGE SCALE GENOMIC DNA]</scope>
</reference>
<protein>
    <recommendedName>
        <fullName evidence="3">MULE transposase domain-containing protein</fullName>
    </recommendedName>
</protein>
<evidence type="ECO:0000313" key="1">
    <source>
        <dbReference type="EMBL" id="CAL0320990.1"/>
    </source>
</evidence>
<organism evidence="1 2">
    <name type="scientific">Lupinus luteus</name>
    <name type="common">European yellow lupine</name>
    <dbReference type="NCBI Taxonomy" id="3873"/>
    <lineage>
        <taxon>Eukaryota</taxon>
        <taxon>Viridiplantae</taxon>
        <taxon>Streptophyta</taxon>
        <taxon>Embryophyta</taxon>
        <taxon>Tracheophyta</taxon>
        <taxon>Spermatophyta</taxon>
        <taxon>Magnoliopsida</taxon>
        <taxon>eudicotyledons</taxon>
        <taxon>Gunneridae</taxon>
        <taxon>Pentapetalae</taxon>
        <taxon>rosids</taxon>
        <taxon>fabids</taxon>
        <taxon>Fabales</taxon>
        <taxon>Fabaceae</taxon>
        <taxon>Papilionoideae</taxon>
        <taxon>50 kb inversion clade</taxon>
        <taxon>genistoids sensu lato</taxon>
        <taxon>core genistoids</taxon>
        <taxon>Genisteae</taxon>
        <taxon>Lupinus</taxon>
    </lineage>
</organism>
<sequence>MTIDVYDILRLLLSNERRKRRESGSSSIFFLLLPSICIISDRGTGLLSALRTELPQWSNAHSVFCIRHIASNFNKEFRDTELKEKIIQMGYELMMPRFERMFDALREKNSGAGA</sequence>
<keyword evidence="2" id="KW-1185">Reference proteome</keyword>
<evidence type="ECO:0000313" key="2">
    <source>
        <dbReference type="Proteomes" id="UP001497480"/>
    </source>
</evidence>
<name>A0AAV1XH26_LUPLU</name>
<dbReference type="AlphaFoldDB" id="A0AAV1XH26"/>
<evidence type="ECO:0008006" key="3">
    <source>
        <dbReference type="Google" id="ProtNLM"/>
    </source>
</evidence>
<dbReference type="EMBL" id="CAXHTB010000015">
    <property type="protein sequence ID" value="CAL0320990.1"/>
    <property type="molecule type" value="Genomic_DNA"/>
</dbReference>
<comment type="caution">
    <text evidence="1">The sequence shown here is derived from an EMBL/GenBank/DDBJ whole genome shotgun (WGS) entry which is preliminary data.</text>
</comment>
<dbReference type="Proteomes" id="UP001497480">
    <property type="component" value="Unassembled WGS sequence"/>
</dbReference>
<proteinExistence type="predicted"/>
<gene>
    <name evidence="1" type="ORF">LLUT_LOCUS22050</name>
</gene>
<accession>A0AAV1XH26</accession>